<evidence type="ECO:0000259" key="7">
    <source>
        <dbReference type="PROSITE" id="PS51755"/>
    </source>
</evidence>
<dbReference type="SUPFAM" id="SSF46894">
    <property type="entry name" value="C-terminal effector domain of the bipartite response regulators"/>
    <property type="match status" value="1"/>
</dbReference>
<dbReference type="EMBL" id="BOMS01000026">
    <property type="protein sequence ID" value="GIE65910.1"/>
    <property type="molecule type" value="Genomic_DNA"/>
</dbReference>
<dbReference type="RefSeq" id="WP_203824789.1">
    <property type="nucleotide sequence ID" value="NZ_BAAATY010000004.1"/>
</dbReference>
<keyword evidence="4" id="KW-0804">Transcription</keyword>
<protein>
    <submittedName>
        <fullName evidence="8">XRE family transcriptional regulator</fullName>
    </submittedName>
</protein>
<evidence type="ECO:0000313" key="9">
    <source>
        <dbReference type="Proteomes" id="UP000624709"/>
    </source>
</evidence>
<evidence type="ECO:0000256" key="5">
    <source>
        <dbReference type="PROSITE-ProRule" id="PRU01091"/>
    </source>
</evidence>
<evidence type="ECO:0000256" key="1">
    <source>
        <dbReference type="ARBA" id="ARBA00005820"/>
    </source>
</evidence>
<name>A0ABQ4B5I5_9ACTN</name>
<evidence type="ECO:0000256" key="3">
    <source>
        <dbReference type="ARBA" id="ARBA00023125"/>
    </source>
</evidence>
<dbReference type="Gene3D" id="3.40.50.300">
    <property type="entry name" value="P-loop containing nucleotide triphosphate hydrolases"/>
    <property type="match status" value="1"/>
</dbReference>
<evidence type="ECO:0000313" key="8">
    <source>
        <dbReference type="EMBL" id="GIE65910.1"/>
    </source>
</evidence>
<organism evidence="8 9">
    <name type="scientific">Actinoplanes palleronii</name>
    <dbReference type="NCBI Taxonomy" id="113570"/>
    <lineage>
        <taxon>Bacteria</taxon>
        <taxon>Bacillati</taxon>
        <taxon>Actinomycetota</taxon>
        <taxon>Actinomycetes</taxon>
        <taxon>Micromonosporales</taxon>
        <taxon>Micromonosporaceae</taxon>
        <taxon>Actinoplanes</taxon>
    </lineage>
</organism>
<dbReference type="InterPro" id="IPR001867">
    <property type="entry name" value="OmpR/PhoB-type_DNA-bd"/>
</dbReference>
<dbReference type="SMART" id="SM01043">
    <property type="entry name" value="BTAD"/>
    <property type="match status" value="1"/>
</dbReference>
<dbReference type="Gene3D" id="1.10.10.10">
    <property type="entry name" value="Winged helix-like DNA-binding domain superfamily/Winged helix DNA-binding domain"/>
    <property type="match status" value="1"/>
</dbReference>
<comment type="caution">
    <text evidence="8">The sequence shown here is derived from an EMBL/GenBank/DDBJ whole genome shotgun (WGS) entry which is preliminary data.</text>
</comment>
<comment type="similarity">
    <text evidence="1">Belongs to the AfsR/DnrI/RedD regulatory family.</text>
</comment>
<reference evidence="8 9" key="1">
    <citation type="submission" date="2021-01" db="EMBL/GenBank/DDBJ databases">
        <title>Whole genome shotgun sequence of Actinoplanes palleronii NBRC 14916.</title>
        <authorList>
            <person name="Komaki H."/>
            <person name="Tamura T."/>
        </authorList>
    </citation>
    <scope>NUCLEOTIDE SEQUENCE [LARGE SCALE GENOMIC DNA]</scope>
    <source>
        <strain evidence="8 9">NBRC 14916</strain>
    </source>
</reference>
<feature type="compositionally biased region" description="Polar residues" evidence="6">
    <location>
        <begin position="971"/>
        <end position="982"/>
    </location>
</feature>
<evidence type="ECO:0000256" key="6">
    <source>
        <dbReference type="SAM" id="MobiDB-lite"/>
    </source>
</evidence>
<proteinExistence type="inferred from homology"/>
<dbReference type="PANTHER" id="PTHR35807">
    <property type="entry name" value="TRANSCRIPTIONAL REGULATOR REDD-RELATED"/>
    <property type="match status" value="1"/>
</dbReference>
<accession>A0ABQ4B5I5</accession>
<dbReference type="InterPro" id="IPR005158">
    <property type="entry name" value="BTAD"/>
</dbReference>
<sequence>MTGSHFDASPGGVDDTLRLQIMGPLRLWRGGVELDGGPRQQRCLLAVLLAREGRPVNTNDLIDLIWGPDAPASAVNVIHKYVGALRRLLEPDLVRRTSGSYLLRHGTGYRFAAGQKTLDLVRFRLHIAEAKSSQGCGELGQALDHYLDGLRLCHGPAGDTLADSADAAAAFASIDGEFFDAVTAAADVAVQVRQPKRMIGPLRLAAQMSRLNEPVHASLVSTLAAAGHQAEALAVYSAIRTRLADELGIDPGHELQSAQRRALTQATMPPAEPENPVRVSTPARPIPLVRPAQLPPDIPLFVGRDAELTGLHSFVDGMRDAGRTSPLVIAMDGMGGVGKSTLATRFAHLVSDDFTDGQLYLDLQGHLGEEESVPAGDALRSLLYALGVPAADVPDTFDARVGMYRSLTASRQILVLLDNVRDASQVRPLLPNSSASLVLITSRRSLAGLAAFDGAHLLRIDVPDLPGARALLERRLAGLSARTPDAAGDARVVDEIIELCGRLPLALAILAARIAARPHLSLVTVAAELRDGARRLEAFPGGRGLSDPRTAFSWSYRQLSPGAARLFRLLSVALSSGVTAGACVSLSGRSADETRAELAELTEVALVTEHEDGRFTSHLLVKAYAEELFHTGESVTEREAAISRLLQYYLHSSFNAQVVLEPNRTPIAPPAALPGVVPERPASYDEAIAWFVSQREALKEAVRLAADAEFGIVPWQLAITMQQYLQWAGYYQDWEDIMRVALHAARQSHDAIGEAHVLRSLAGARHSLGATQEAIVLLAEALRIFEEQGMRLEEALVHTNYYRLYYAMGRHDLALERSATALWLFRLLNNRRGELLSLLFIGKSLAALGRFSASDDALSEALKLAQESGRSLDEREIRTAIARNLAENGRIEEAAEQLELSAEISQRAGDRPMRFDALRQLTEMLISAGDIIGAEQALERADGVLQQLHDGGTENMRAAFAALAEKISQVHSGQDRSGTADLQLSEHPADCTS</sequence>
<feature type="region of interest" description="Disordered" evidence="6">
    <location>
        <begin position="971"/>
        <end position="993"/>
    </location>
</feature>
<dbReference type="InterPro" id="IPR036388">
    <property type="entry name" value="WH-like_DNA-bd_sf"/>
</dbReference>
<dbReference type="Pfam" id="PF00486">
    <property type="entry name" value="Trans_reg_C"/>
    <property type="match status" value="1"/>
</dbReference>
<dbReference type="Gene3D" id="1.25.40.10">
    <property type="entry name" value="Tetratricopeptide repeat domain"/>
    <property type="match status" value="2"/>
</dbReference>
<dbReference type="PROSITE" id="PS51755">
    <property type="entry name" value="OMPR_PHOB"/>
    <property type="match status" value="1"/>
</dbReference>
<feature type="DNA-binding region" description="OmpR/PhoB-type" evidence="5">
    <location>
        <begin position="8"/>
        <end position="113"/>
    </location>
</feature>
<gene>
    <name evidence="8" type="ORF">Apa02nite_020180</name>
</gene>
<dbReference type="PRINTS" id="PR00364">
    <property type="entry name" value="DISEASERSIST"/>
</dbReference>
<dbReference type="SUPFAM" id="SSF52540">
    <property type="entry name" value="P-loop containing nucleoside triphosphate hydrolases"/>
    <property type="match status" value="1"/>
</dbReference>
<dbReference type="PANTHER" id="PTHR35807:SF1">
    <property type="entry name" value="TRANSCRIPTIONAL REGULATOR REDD"/>
    <property type="match status" value="1"/>
</dbReference>
<evidence type="ECO:0000256" key="4">
    <source>
        <dbReference type="ARBA" id="ARBA00023163"/>
    </source>
</evidence>
<dbReference type="InterPro" id="IPR016032">
    <property type="entry name" value="Sig_transdc_resp-reg_C-effctor"/>
</dbReference>
<dbReference type="InterPro" id="IPR027417">
    <property type="entry name" value="P-loop_NTPase"/>
</dbReference>
<dbReference type="InterPro" id="IPR051677">
    <property type="entry name" value="AfsR-DnrI-RedD_regulator"/>
</dbReference>
<keyword evidence="9" id="KW-1185">Reference proteome</keyword>
<dbReference type="Pfam" id="PF03704">
    <property type="entry name" value="BTAD"/>
    <property type="match status" value="1"/>
</dbReference>
<dbReference type="SMART" id="SM00862">
    <property type="entry name" value="Trans_reg_C"/>
    <property type="match status" value="1"/>
</dbReference>
<dbReference type="Proteomes" id="UP000624709">
    <property type="component" value="Unassembled WGS sequence"/>
</dbReference>
<keyword evidence="2" id="KW-0805">Transcription regulation</keyword>
<evidence type="ECO:0000256" key="2">
    <source>
        <dbReference type="ARBA" id="ARBA00023015"/>
    </source>
</evidence>
<dbReference type="InterPro" id="IPR011990">
    <property type="entry name" value="TPR-like_helical_dom_sf"/>
</dbReference>
<feature type="domain" description="OmpR/PhoB-type" evidence="7">
    <location>
        <begin position="8"/>
        <end position="113"/>
    </location>
</feature>
<keyword evidence="3 5" id="KW-0238">DNA-binding</keyword>
<dbReference type="SUPFAM" id="SSF48452">
    <property type="entry name" value="TPR-like"/>
    <property type="match status" value="2"/>
</dbReference>